<keyword evidence="7 14" id="KW-0472">Membrane</keyword>
<keyword evidence="14" id="KW-0732">Signal</keyword>
<keyword evidence="9 17" id="KW-0675">Receptor</keyword>
<dbReference type="GO" id="GO:0004888">
    <property type="term" value="F:transmembrane signaling receptor activity"/>
    <property type="evidence" value="ECO:0007669"/>
    <property type="project" value="InterPro"/>
</dbReference>
<keyword evidence="2" id="KW-1003">Cell membrane</keyword>
<evidence type="ECO:0000259" key="15">
    <source>
        <dbReference type="Pfam" id="PF02931"/>
    </source>
</evidence>
<keyword evidence="3 14" id="KW-0812">Transmembrane</keyword>
<dbReference type="InterPro" id="IPR002394">
    <property type="entry name" value="Nicotinic_acetylcholine_rcpt"/>
</dbReference>
<name>A0A3M7PK27_BRAPC</name>
<evidence type="ECO:0000256" key="12">
    <source>
        <dbReference type="ARBA" id="ARBA00023303"/>
    </source>
</evidence>
<dbReference type="InterPro" id="IPR036734">
    <property type="entry name" value="Neur_chan_lig-bd_sf"/>
</dbReference>
<dbReference type="InterPro" id="IPR006201">
    <property type="entry name" value="Neur_channel"/>
</dbReference>
<feature type="chain" id="PRO_5022249972" evidence="14">
    <location>
        <begin position="26"/>
        <end position="583"/>
    </location>
</feature>
<accession>A0A3M7PK27</accession>
<dbReference type="Proteomes" id="UP000276133">
    <property type="component" value="Unassembled WGS sequence"/>
</dbReference>
<feature type="transmembrane region" description="Helical" evidence="14">
    <location>
        <begin position="247"/>
        <end position="270"/>
    </location>
</feature>
<feature type="signal peptide" evidence="14">
    <location>
        <begin position="1"/>
        <end position="25"/>
    </location>
</feature>
<evidence type="ECO:0000256" key="3">
    <source>
        <dbReference type="ARBA" id="ARBA00022692"/>
    </source>
</evidence>
<comment type="similarity">
    <text evidence="14">Belongs to the ligand-gated ion channel (TC 1.A.9) family.</text>
</comment>
<protein>
    <submittedName>
        <fullName evidence="17">Neuronal acetylcholine receptor subunit alpha-10-like isoform X2</fullName>
    </submittedName>
</protein>
<evidence type="ECO:0000256" key="13">
    <source>
        <dbReference type="ARBA" id="ARBA00034099"/>
    </source>
</evidence>
<dbReference type="STRING" id="10195.A0A3M7PK27"/>
<dbReference type="InterPro" id="IPR018000">
    <property type="entry name" value="Neurotransmitter_ion_chnl_CS"/>
</dbReference>
<keyword evidence="18" id="KW-1185">Reference proteome</keyword>
<evidence type="ECO:0000256" key="8">
    <source>
        <dbReference type="ARBA" id="ARBA00023157"/>
    </source>
</evidence>
<proteinExistence type="inferred from homology"/>
<keyword evidence="5" id="KW-0770">Synapse</keyword>
<dbReference type="GO" id="GO:0045211">
    <property type="term" value="C:postsynaptic membrane"/>
    <property type="evidence" value="ECO:0007669"/>
    <property type="project" value="InterPro"/>
</dbReference>
<dbReference type="SUPFAM" id="SSF63712">
    <property type="entry name" value="Nicotinic receptor ligand binding domain-like"/>
    <property type="match status" value="1"/>
</dbReference>
<dbReference type="SUPFAM" id="SSF90112">
    <property type="entry name" value="Neurotransmitter-gated ion-channel transmembrane pore"/>
    <property type="match status" value="1"/>
</dbReference>
<evidence type="ECO:0000256" key="11">
    <source>
        <dbReference type="ARBA" id="ARBA00023286"/>
    </source>
</evidence>
<feature type="transmembrane region" description="Helical" evidence="14">
    <location>
        <begin position="277"/>
        <end position="297"/>
    </location>
</feature>
<evidence type="ECO:0000256" key="10">
    <source>
        <dbReference type="ARBA" id="ARBA00023180"/>
    </source>
</evidence>
<dbReference type="InterPro" id="IPR036719">
    <property type="entry name" value="Neuro-gated_channel_TM_sf"/>
</dbReference>
<dbReference type="Pfam" id="PF02932">
    <property type="entry name" value="Neur_chan_memb"/>
    <property type="match status" value="1"/>
</dbReference>
<evidence type="ECO:0000313" key="18">
    <source>
        <dbReference type="Proteomes" id="UP000276133"/>
    </source>
</evidence>
<dbReference type="InterPro" id="IPR038050">
    <property type="entry name" value="Neuro_actylchol_rec"/>
</dbReference>
<evidence type="ECO:0000256" key="6">
    <source>
        <dbReference type="ARBA" id="ARBA00023065"/>
    </source>
</evidence>
<evidence type="ECO:0000256" key="7">
    <source>
        <dbReference type="ARBA" id="ARBA00023136"/>
    </source>
</evidence>
<sequence>MFHMQFLIHFLVLIYLFLPFVVVEASVDKVRLNNEKLLIKKLTENYPQKFGRPLINDTDGPVIIKLRVQLIQIVKLDAIDQTMVTNVWNNFHWSDPYLTWNPDHYNGLSSIRIPASFAFEHDIVLLNNADERLENKRDSLLVIYSNGEILWIPRSLFSSTCTIDLKNFPFDEQNCSLSFGSWSYDRTLIDLDFYDNMDNIDLSDYERSKEWQIDKEESFGERTYRTLDNKNFTVLTFYLILHRNPGFYTYLLIFPCILLAFLTMVVFWLPPESPSKLLLGMNVFSGFFLLLLLLAELVPTSTNEVPYIGIYYCLNMIMIALSSFLCTIVVHIYFRADTFCKMPFLFRKIFLEWLPKLYCMQPTKSNQPISQRSLLTSGFLQGSKNVANADKFEKFELLKERFKTYRENVLKAGFDNFVKSNPSLNGAFNNGQAFNHNCKQSTLSLNVSKPNCCCSFCSYCSQQQAILAELAYLNNLEHDIKEIRDYLRDTRKKLETKELKQKVAGDWKQVALVLDRTFFYIYLVITVLTIFLLFPKNVFPKSQTENKAASIITTIDNVADKVTSPTKAFGKNNDESTNTLVFF</sequence>
<dbReference type="FunFam" id="2.70.170.10:FF:000028">
    <property type="entry name" value="AcetylCholine Receptor"/>
    <property type="match status" value="1"/>
</dbReference>
<dbReference type="PRINTS" id="PR00252">
    <property type="entry name" value="NRIONCHANNEL"/>
</dbReference>
<feature type="domain" description="Neurotransmitter-gated ion-channel transmembrane" evidence="16">
    <location>
        <begin position="252"/>
        <end position="530"/>
    </location>
</feature>
<dbReference type="PANTHER" id="PTHR18945">
    <property type="entry name" value="NEUROTRANSMITTER GATED ION CHANNEL"/>
    <property type="match status" value="1"/>
</dbReference>
<gene>
    <name evidence="17" type="ORF">BpHYR1_045413</name>
</gene>
<keyword evidence="10" id="KW-0325">Glycoprotein</keyword>
<evidence type="ECO:0000256" key="5">
    <source>
        <dbReference type="ARBA" id="ARBA00023018"/>
    </source>
</evidence>
<evidence type="ECO:0000256" key="14">
    <source>
        <dbReference type="RuleBase" id="RU000687"/>
    </source>
</evidence>
<dbReference type="PROSITE" id="PS00236">
    <property type="entry name" value="NEUROTR_ION_CHANNEL"/>
    <property type="match status" value="1"/>
</dbReference>
<dbReference type="PRINTS" id="PR00254">
    <property type="entry name" value="NICOTINICR"/>
</dbReference>
<dbReference type="Gene3D" id="2.70.170.10">
    <property type="entry name" value="Neurotransmitter-gated ion-channel ligand-binding domain"/>
    <property type="match status" value="1"/>
</dbReference>
<keyword evidence="11" id="KW-1071">Ligand-gated ion channel</keyword>
<keyword evidence="6 14" id="KW-0406">Ion transport</keyword>
<keyword evidence="12 14" id="KW-0407">Ion channel</keyword>
<dbReference type="InterPro" id="IPR006029">
    <property type="entry name" value="Neurotrans-gated_channel_TM"/>
</dbReference>
<comment type="subcellular location">
    <subcellularLocation>
        <location evidence="13">Synaptic cell membrane</location>
        <topology evidence="13">Multi-pass membrane protein</topology>
    </subcellularLocation>
</comment>
<dbReference type="OrthoDB" id="5975154at2759"/>
<evidence type="ECO:0000256" key="4">
    <source>
        <dbReference type="ARBA" id="ARBA00022989"/>
    </source>
</evidence>
<reference evidence="17 18" key="1">
    <citation type="journal article" date="2018" name="Sci. Rep.">
        <title>Genomic signatures of local adaptation to the degree of environmental predictability in rotifers.</title>
        <authorList>
            <person name="Franch-Gras L."/>
            <person name="Hahn C."/>
            <person name="Garcia-Roger E.M."/>
            <person name="Carmona M.J."/>
            <person name="Serra M."/>
            <person name="Gomez A."/>
        </authorList>
    </citation>
    <scope>NUCLEOTIDE SEQUENCE [LARGE SCALE GENOMIC DNA]</scope>
    <source>
        <strain evidence="17">HYR1</strain>
    </source>
</reference>
<feature type="domain" description="Neurotransmitter-gated ion-channel ligand-binding" evidence="15">
    <location>
        <begin position="36"/>
        <end position="245"/>
    </location>
</feature>
<dbReference type="Pfam" id="PF02931">
    <property type="entry name" value="Neur_chan_LBD"/>
    <property type="match status" value="1"/>
</dbReference>
<evidence type="ECO:0000256" key="1">
    <source>
        <dbReference type="ARBA" id="ARBA00022448"/>
    </source>
</evidence>
<dbReference type="AlphaFoldDB" id="A0A3M7PK27"/>
<dbReference type="GO" id="GO:0022848">
    <property type="term" value="F:acetylcholine-gated monoatomic cation-selective channel activity"/>
    <property type="evidence" value="ECO:0007669"/>
    <property type="project" value="InterPro"/>
</dbReference>
<dbReference type="Gene3D" id="1.20.58.390">
    <property type="entry name" value="Neurotransmitter-gated ion-channel transmembrane domain"/>
    <property type="match status" value="2"/>
</dbReference>
<evidence type="ECO:0000313" key="17">
    <source>
        <dbReference type="EMBL" id="RMZ99485.1"/>
    </source>
</evidence>
<dbReference type="CDD" id="cd19051">
    <property type="entry name" value="LGIC_TM_cation"/>
    <property type="match status" value="1"/>
</dbReference>
<dbReference type="EMBL" id="REGN01010203">
    <property type="protein sequence ID" value="RMZ99485.1"/>
    <property type="molecule type" value="Genomic_DNA"/>
</dbReference>
<comment type="caution">
    <text evidence="17">The sequence shown here is derived from an EMBL/GenBank/DDBJ whole genome shotgun (WGS) entry which is preliminary data.</text>
</comment>
<keyword evidence="4 14" id="KW-1133">Transmembrane helix</keyword>
<evidence type="ECO:0000256" key="2">
    <source>
        <dbReference type="ARBA" id="ARBA00022475"/>
    </source>
</evidence>
<keyword evidence="8" id="KW-1015">Disulfide bond</keyword>
<organism evidence="17 18">
    <name type="scientific">Brachionus plicatilis</name>
    <name type="common">Marine rotifer</name>
    <name type="synonym">Brachionus muelleri</name>
    <dbReference type="NCBI Taxonomy" id="10195"/>
    <lineage>
        <taxon>Eukaryota</taxon>
        <taxon>Metazoa</taxon>
        <taxon>Spiralia</taxon>
        <taxon>Gnathifera</taxon>
        <taxon>Rotifera</taxon>
        <taxon>Eurotatoria</taxon>
        <taxon>Monogononta</taxon>
        <taxon>Pseudotrocha</taxon>
        <taxon>Ploima</taxon>
        <taxon>Brachionidae</taxon>
        <taxon>Brachionus</taxon>
    </lineage>
</organism>
<keyword evidence="1 14" id="KW-0813">Transport</keyword>
<evidence type="ECO:0000259" key="16">
    <source>
        <dbReference type="Pfam" id="PF02932"/>
    </source>
</evidence>
<feature type="transmembrane region" description="Helical" evidence="14">
    <location>
        <begin position="309"/>
        <end position="334"/>
    </location>
</feature>
<feature type="transmembrane region" description="Helical" evidence="14">
    <location>
        <begin position="517"/>
        <end position="534"/>
    </location>
</feature>
<evidence type="ECO:0000256" key="9">
    <source>
        <dbReference type="ARBA" id="ARBA00023170"/>
    </source>
</evidence>
<dbReference type="InterPro" id="IPR006202">
    <property type="entry name" value="Neur_chan_lig-bd"/>
</dbReference>